<dbReference type="eggNOG" id="KOG1309">
    <property type="taxonomic scope" value="Eukaryota"/>
</dbReference>
<dbReference type="InParanoid" id="I1CTA0"/>
<reference evidence="10 11" key="1">
    <citation type="journal article" date="2009" name="PLoS Genet.">
        <title>Genomic analysis of the basal lineage fungus Rhizopus oryzae reveals a whole-genome duplication.</title>
        <authorList>
            <person name="Ma L.-J."/>
            <person name="Ibrahim A.S."/>
            <person name="Skory C."/>
            <person name="Grabherr M.G."/>
            <person name="Burger G."/>
            <person name="Butler M."/>
            <person name="Elias M."/>
            <person name="Idnurm A."/>
            <person name="Lang B.F."/>
            <person name="Sone T."/>
            <person name="Abe A."/>
            <person name="Calvo S.E."/>
            <person name="Corrochano L.M."/>
            <person name="Engels R."/>
            <person name="Fu J."/>
            <person name="Hansberg W."/>
            <person name="Kim J.-M."/>
            <person name="Kodira C.D."/>
            <person name="Koehrsen M.J."/>
            <person name="Liu B."/>
            <person name="Miranda-Saavedra D."/>
            <person name="O'Leary S."/>
            <person name="Ortiz-Castellanos L."/>
            <person name="Poulter R."/>
            <person name="Rodriguez-Romero J."/>
            <person name="Ruiz-Herrera J."/>
            <person name="Shen Y.-Q."/>
            <person name="Zeng Q."/>
            <person name="Galagan J."/>
            <person name="Birren B.W."/>
            <person name="Cuomo C.A."/>
            <person name="Wickes B.L."/>
        </authorList>
    </citation>
    <scope>NUCLEOTIDE SEQUENCE [LARGE SCALE GENOMIC DNA]</scope>
    <source>
        <strain evidence="11">RA 99-880 / ATCC MYA-4621 / FGSC 9543 / NRRL 43880</strain>
    </source>
</reference>
<evidence type="ECO:0000256" key="6">
    <source>
        <dbReference type="SAM" id="MobiDB-lite"/>
    </source>
</evidence>
<evidence type="ECO:0000256" key="3">
    <source>
        <dbReference type="ARBA" id="ARBA00022692"/>
    </source>
</evidence>
<dbReference type="InterPro" id="IPR049456">
    <property type="entry name" value="Anoctamin_N_fung"/>
</dbReference>
<evidence type="ECO:0000256" key="1">
    <source>
        <dbReference type="ARBA" id="ARBA00004141"/>
    </source>
</evidence>
<feature type="transmembrane region" description="Helical" evidence="7">
    <location>
        <begin position="331"/>
        <end position="354"/>
    </location>
</feature>
<dbReference type="InterPro" id="IPR049452">
    <property type="entry name" value="Anoctamin_TM"/>
</dbReference>
<dbReference type="GeneID" id="93623356"/>
<keyword evidence="4 7" id="KW-1133">Transmembrane helix</keyword>
<keyword evidence="3 7" id="KW-0812">Transmembrane</keyword>
<dbReference type="SUPFAM" id="SSF49764">
    <property type="entry name" value="HSP20-like chaperones"/>
    <property type="match status" value="1"/>
</dbReference>
<dbReference type="Pfam" id="PF20877">
    <property type="entry name" value="Anoctamin_N"/>
    <property type="match status" value="1"/>
</dbReference>
<dbReference type="PROSITE" id="PS51048">
    <property type="entry name" value="SGS"/>
    <property type="match status" value="1"/>
</dbReference>
<comment type="subcellular location">
    <subcellularLocation>
        <location evidence="1">Membrane</location>
        <topology evidence="1">Multi-pass membrane protein</topology>
    </subcellularLocation>
</comment>
<dbReference type="OrthoDB" id="296386at2759"/>
<evidence type="ECO:0000313" key="11">
    <source>
        <dbReference type="Proteomes" id="UP000009138"/>
    </source>
</evidence>
<dbReference type="VEuPathDB" id="FungiDB:RO3G_16391"/>
<keyword evidence="11" id="KW-1185">Reference proteome</keyword>
<organism evidence="10 11">
    <name type="scientific">Rhizopus delemar (strain RA 99-880 / ATCC MYA-4621 / FGSC 9543 / NRRL 43880)</name>
    <name type="common">Mucormycosis agent</name>
    <name type="synonym">Rhizopus arrhizus var. delemar</name>
    <dbReference type="NCBI Taxonomy" id="246409"/>
    <lineage>
        <taxon>Eukaryota</taxon>
        <taxon>Fungi</taxon>
        <taxon>Fungi incertae sedis</taxon>
        <taxon>Mucoromycota</taxon>
        <taxon>Mucoromycotina</taxon>
        <taxon>Mucoromycetes</taxon>
        <taxon>Mucorales</taxon>
        <taxon>Mucorineae</taxon>
        <taxon>Rhizopodaceae</taxon>
        <taxon>Rhizopus</taxon>
    </lineage>
</organism>
<dbReference type="EMBL" id="CH476751">
    <property type="protein sequence ID" value="EIE91680.1"/>
    <property type="molecule type" value="Genomic_DNA"/>
</dbReference>
<feature type="region of interest" description="Disordered" evidence="6">
    <location>
        <begin position="1"/>
        <end position="24"/>
    </location>
</feature>
<gene>
    <name evidence="10" type="ORF">RO3G_16391</name>
</gene>
<evidence type="ECO:0000259" key="9">
    <source>
        <dbReference type="PROSITE" id="PS51203"/>
    </source>
</evidence>
<dbReference type="GO" id="GO:0016020">
    <property type="term" value="C:membrane"/>
    <property type="evidence" value="ECO:0007669"/>
    <property type="project" value="UniProtKB-SubCell"/>
</dbReference>
<keyword evidence="5 7" id="KW-0472">Membrane</keyword>
<feature type="transmembrane region" description="Helical" evidence="7">
    <location>
        <begin position="636"/>
        <end position="656"/>
    </location>
</feature>
<dbReference type="PANTHER" id="PTHR12308">
    <property type="entry name" value="ANOCTAMIN"/>
    <property type="match status" value="1"/>
</dbReference>
<proteinExistence type="inferred from homology"/>
<dbReference type="AlphaFoldDB" id="I1CTA0"/>
<evidence type="ECO:0000313" key="10">
    <source>
        <dbReference type="EMBL" id="EIE91680.1"/>
    </source>
</evidence>
<accession>I1CTA0</accession>
<dbReference type="PANTHER" id="PTHR12308:SF73">
    <property type="entry name" value="ANOCTAMIN"/>
    <property type="match status" value="1"/>
</dbReference>
<dbReference type="PROSITE" id="PS51203">
    <property type="entry name" value="CS"/>
    <property type="match status" value="1"/>
</dbReference>
<evidence type="ECO:0000259" key="8">
    <source>
        <dbReference type="PROSITE" id="PS51048"/>
    </source>
</evidence>
<feature type="compositionally biased region" description="Polar residues" evidence="6">
    <location>
        <begin position="1"/>
        <end position="12"/>
    </location>
</feature>
<dbReference type="Pfam" id="PF04969">
    <property type="entry name" value="CS"/>
    <property type="match status" value="1"/>
</dbReference>
<protein>
    <recommendedName>
        <fullName evidence="12">CS domain-containing protein</fullName>
    </recommendedName>
</protein>
<name>I1CTA0_RHIO9</name>
<evidence type="ECO:0000256" key="4">
    <source>
        <dbReference type="ARBA" id="ARBA00022989"/>
    </source>
</evidence>
<comment type="similarity">
    <text evidence="2">Belongs to the SGT1 family.</text>
</comment>
<dbReference type="Pfam" id="PF04547">
    <property type="entry name" value="Anoctamin"/>
    <property type="match status" value="1"/>
</dbReference>
<dbReference type="FunFam" id="2.60.40.790:FF:000012">
    <property type="entry name" value="SGT1 homolog, MIS12 kinetochore complex assembly cochaperone"/>
    <property type="match status" value="1"/>
</dbReference>
<dbReference type="Pfam" id="PF05002">
    <property type="entry name" value="SGS"/>
    <property type="match status" value="1"/>
</dbReference>
<dbReference type="eggNOG" id="KOG2513">
    <property type="taxonomic scope" value="Eukaryota"/>
</dbReference>
<feature type="transmembrane region" description="Helical" evidence="7">
    <location>
        <begin position="255"/>
        <end position="274"/>
    </location>
</feature>
<dbReference type="InterPro" id="IPR007699">
    <property type="entry name" value="SGS_dom"/>
</dbReference>
<dbReference type="OMA" id="YNGPLKT"/>
<feature type="transmembrane region" description="Helical" evidence="7">
    <location>
        <begin position="607"/>
        <end position="624"/>
    </location>
</feature>
<dbReference type="FunCoup" id="I1CTA0">
    <property type="interactions" value="76"/>
</dbReference>
<feature type="domain" description="CS" evidence="9">
    <location>
        <begin position="861"/>
        <end position="952"/>
    </location>
</feature>
<dbReference type="Gene3D" id="1.25.40.10">
    <property type="entry name" value="Tetratricopeptide repeat domain"/>
    <property type="match status" value="1"/>
</dbReference>
<dbReference type="InterPro" id="IPR008978">
    <property type="entry name" value="HSP20-like_chaperone"/>
</dbReference>
<dbReference type="InterPro" id="IPR007052">
    <property type="entry name" value="CS_dom"/>
</dbReference>
<dbReference type="STRING" id="246409.I1CTA0"/>
<dbReference type="SUPFAM" id="SSF48452">
    <property type="entry name" value="TPR-like"/>
    <property type="match status" value="1"/>
</dbReference>
<dbReference type="InterPro" id="IPR007632">
    <property type="entry name" value="Anoctamin"/>
</dbReference>
<feature type="transmembrane region" description="Helical" evidence="7">
    <location>
        <begin position="464"/>
        <end position="486"/>
    </location>
</feature>
<dbReference type="GO" id="GO:0005254">
    <property type="term" value="F:chloride channel activity"/>
    <property type="evidence" value="ECO:0007669"/>
    <property type="project" value="TreeGrafter"/>
</dbReference>
<dbReference type="InterPro" id="IPR011990">
    <property type="entry name" value="TPR-like_helical_dom_sf"/>
</dbReference>
<feature type="domain" description="SGS" evidence="8">
    <location>
        <begin position="963"/>
        <end position="1049"/>
    </location>
</feature>
<evidence type="ECO:0000256" key="7">
    <source>
        <dbReference type="SAM" id="Phobius"/>
    </source>
</evidence>
<sequence>MTDKQTFFSTTNHDPKEFSHLFPPAPENVVTPTVTEQLALNKNAGVDYVIQFKFSTKVVSKDKNKPTLTRQDLEQKVIESISDITTRLASVGLRYQIRPGKEPNSLLLFVSSPIQPIKKAYRQERVRDFLLGVRVDDIEEASDIQTFQGLTESERLRLVYEIITNPKEEGGAGISTETDEYVEAIIPLHNDEFNNNWLKSWSTKWLIQDNDLLLIRDHFGEKIAYYFAFLQNYFLWLSAPSFMGIFVYLTHTNTLALWYSFAMIFWAVVFIEIWKRKEKELSIQWGVRNYSKNEKRRTEFKGDMWIKDQVTGEDKPEVSAYKLLGRRLASIPGVAAGAVFLSVIVGFVFALQLFLHEYYNGPFHQFLHYTPTVGYVLLIPTMTAIYSKWMKTLNDWEMHKTSASYEYHYTQKIFIANFLVGYLSLFITAWIYIPFGDHVLPYLVQYNISHDHKTVDFQRLRSQLVYFIVTGQLVGFLTEMVVPYVLNLIKPKAQRITERIMKKEETPSATDLAKKEAEDEEEQKFMTKVYNEVALQEYNIYLDYAEMVTQFGYVSMFSTVWPLTALFCMINNWVELRGDAVKVCKYTRRPIPTRAESIGPWLGNMETLIWFSSITMSSFAYLFHPTTNIHSVYTPIFTLLAILLSEHIYVAIRIGVQQGIRVLLPNWSEWKVQREEYKLKKVWLERMVGNHQAFISSGAHSHDASDLSEGLSSKIWSNHLDQPNEELQANDAFFDDDYDEALSLFTQLVALEPENAEFMLKRCSVYQKVNKLDLALKDAENALGLLKQGSRSLLARAHLQTGIILHRLDKYKEAQEHLEQSREFNATEKTLVTWLRKNADKLKTSEPNIQQPQPTNTNGLNTTARHEWFQNENFVTIEVFVKKIKPEDATIDIFERSLSFAVKLPTGSTYSIELDPLAHKIIPNESTYKILSTKIEIKLKKEMPGIMWGALESENDLGTMTTASSNTKNKSKDWNKVVQEVEDEKPEGEAAVNALFQQIYRDADPDTKRAMMKSFIESNGTCLSTNWTEVGSKKVETKPPEGTTLKKFA</sequence>
<feature type="transmembrane region" description="Helical" evidence="7">
    <location>
        <begin position="223"/>
        <end position="249"/>
    </location>
</feature>
<dbReference type="GO" id="GO:0032541">
    <property type="term" value="C:cortical endoplasmic reticulum"/>
    <property type="evidence" value="ECO:0007669"/>
    <property type="project" value="TreeGrafter"/>
</dbReference>
<feature type="transmembrane region" description="Helical" evidence="7">
    <location>
        <begin position="413"/>
        <end position="433"/>
    </location>
</feature>
<evidence type="ECO:0000256" key="5">
    <source>
        <dbReference type="ARBA" id="ARBA00023136"/>
    </source>
</evidence>
<dbReference type="Gene3D" id="2.60.40.790">
    <property type="match status" value="1"/>
</dbReference>
<evidence type="ECO:0000256" key="2">
    <source>
        <dbReference type="ARBA" id="ARBA00008509"/>
    </source>
</evidence>
<dbReference type="Proteomes" id="UP000009138">
    <property type="component" value="Unassembled WGS sequence"/>
</dbReference>
<feature type="transmembrane region" description="Helical" evidence="7">
    <location>
        <begin position="366"/>
        <end position="386"/>
    </location>
</feature>
<dbReference type="RefSeq" id="XP_067527076.1">
    <property type="nucleotide sequence ID" value="XM_067670975.1"/>
</dbReference>
<evidence type="ECO:0008006" key="12">
    <source>
        <dbReference type="Google" id="ProtNLM"/>
    </source>
</evidence>